<dbReference type="Proteomes" id="UP000622317">
    <property type="component" value="Unassembled WGS sequence"/>
</dbReference>
<sequence>MNLTYTPATEENFDELVELRIEAMKESLEAIGRFDRDRSIERFRRSFRPNETQIIKKNDETIGFIAVSKKEDHFLLDHLYISPDHQSFGYGSKAIEKAIDRSEESGLPIRLGALRSSRSNGFYQRHGFTVTSEDEFDIYYERKTRANKACHTTPASAPR</sequence>
<evidence type="ECO:0000313" key="2">
    <source>
        <dbReference type="EMBL" id="MBD5779814.1"/>
    </source>
</evidence>
<evidence type="ECO:0000313" key="3">
    <source>
        <dbReference type="Proteomes" id="UP000622317"/>
    </source>
</evidence>
<dbReference type="PROSITE" id="PS51186">
    <property type="entry name" value="GNAT"/>
    <property type="match status" value="1"/>
</dbReference>
<protein>
    <submittedName>
        <fullName evidence="2">GNAT family N-acetyltransferase</fullName>
    </submittedName>
</protein>
<evidence type="ECO:0000259" key="1">
    <source>
        <dbReference type="PROSITE" id="PS51186"/>
    </source>
</evidence>
<accession>A0A927F7K0</accession>
<dbReference type="InterPro" id="IPR000182">
    <property type="entry name" value="GNAT_dom"/>
</dbReference>
<name>A0A927F7K0_9BACT</name>
<gene>
    <name evidence="2" type="ORF">IEN85_09945</name>
</gene>
<dbReference type="RefSeq" id="WP_191616951.1">
    <property type="nucleotide sequence ID" value="NZ_JACYFG010000015.1"/>
</dbReference>
<organism evidence="2 3">
    <name type="scientific">Pelagicoccus enzymogenes</name>
    <dbReference type="NCBI Taxonomy" id="2773457"/>
    <lineage>
        <taxon>Bacteria</taxon>
        <taxon>Pseudomonadati</taxon>
        <taxon>Verrucomicrobiota</taxon>
        <taxon>Opitutia</taxon>
        <taxon>Puniceicoccales</taxon>
        <taxon>Pelagicoccaceae</taxon>
        <taxon>Pelagicoccus</taxon>
    </lineage>
</organism>
<reference evidence="2" key="1">
    <citation type="submission" date="2020-09" db="EMBL/GenBank/DDBJ databases">
        <title>Pelagicoccus enzymogenes sp. nov. with an EPS production, isolated from marine sediment.</title>
        <authorList>
            <person name="Feng X."/>
        </authorList>
    </citation>
    <scope>NUCLEOTIDE SEQUENCE</scope>
    <source>
        <strain evidence="2">NFK12</strain>
    </source>
</reference>
<feature type="domain" description="N-acetyltransferase" evidence="1">
    <location>
        <begin position="3"/>
        <end position="146"/>
    </location>
</feature>
<dbReference type="InterPro" id="IPR016181">
    <property type="entry name" value="Acyl_CoA_acyltransferase"/>
</dbReference>
<dbReference type="SUPFAM" id="SSF55729">
    <property type="entry name" value="Acyl-CoA N-acyltransferases (Nat)"/>
    <property type="match status" value="1"/>
</dbReference>
<dbReference type="EMBL" id="JACYFG010000015">
    <property type="protein sequence ID" value="MBD5779814.1"/>
    <property type="molecule type" value="Genomic_DNA"/>
</dbReference>
<dbReference type="Gene3D" id="3.40.630.30">
    <property type="match status" value="1"/>
</dbReference>
<comment type="caution">
    <text evidence="2">The sequence shown here is derived from an EMBL/GenBank/DDBJ whole genome shotgun (WGS) entry which is preliminary data.</text>
</comment>
<proteinExistence type="predicted"/>
<dbReference type="AlphaFoldDB" id="A0A927F7K0"/>
<keyword evidence="3" id="KW-1185">Reference proteome</keyword>
<dbReference type="GO" id="GO:0016747">
    <property type="term" value="F:acyltransferase activity, transferring groups other than amino-acyl groups"/>
    <property type="evidence" value="ECO:0007669"/>
    <property type="project" value="InterPro"/>
</dbReference>
<dbReference type="Pfam" id="PF00583">
    <property type="entry name" value="Acetyltransf_1"/>
    <property type="match status" value="1"/>
</dbReference>
<dbReference type="CDD" id="cd04301">
    <property type="entry name" value="NAT_SF"/>
    <property type="match status" value="1"/>
</dbReference>